<accession>A0A5N6GKH1</accession>
<name>A0A5N6GKH1_ASPFL</name>
<evidence type="ECO:0000256" key="1">
    <source>
        <dbReference type="SAM" id="Phobius"/>
    </source>
</evidence>
<evidence type="ECO:0000313" key="2">
    <source>
        <dbReference type="EMBL" id="KAB8242498.1"/>
    </source>
</evidence>
<gene>
    <name evidence="2" type="ORF">BDV35DRAFT_366148</name>
</gene>
<dbReference type="AlphaFoldDB" id="A0A5N6GKH1"/>
<dbReference type="EMBL" id="ML734662">
    <property type="protein sequence ID" value="KAB8242498.1"/>
    <property type="molecule type" value="Genomic_DNA"/>
</dbReference>
<proteinExistence type="predicted"/>
<keyword evidence="1" id="KW-0472">Membrane</keyword>
<reference evidence="2" key="1">
    <citation type="submission" date="2019-04" db="EMBL/GenBank/DDBJ databases">
        <title>Friends and foes A comparative genomics study of 23 Aspergillus species from section Flavi.</title>
        <authorList>
            <consortium name="DOE Joint Genome Institute"/>
            <person name="Kjaerbolling I."/>
            <person name="Vesth T."/>
            <person name="Frisvad J.C."/>
            <person name="Nybo J.L."/>
            <person name="Theobald S."/>
            <person name="Kildgaard S."/>
            <person name="Isbrandt T."/>
            <person name="Kuo A."/>
            <person name="Sato A."/>
            <person name="Lyhne E.K."/>
            <person name="Kogle M.E."/>
            <person name="Wiebenga A."/>
            <person name="Kun R.S."/>
            <person name="Lubbers R.J."/>
            <person name="Makela M.R."/>
            <person name="Barry K."/>
            <person name="Chovatia M."/>
            <person name="Clum A."/>
            <person name="Daum C."/>
            <person name="Haridas S."/>
            <person name="He G."/>
            <person name="LaButti K."/>
            <person name="Lipzen A."/>
            <person name="Mondo S."/>
            <person name="Riley R."/>
            <person name="Salamov A."/>
            <person name="Simmons B.A."/>
            <person name="Magnuson J.K."/>
            <person name="Henrissat B."/>
            <person name="Mortensen U.H."/>
            <person name="Larsen T.O."/>
            <person name="Devries R.P."/>
            <person name="Grigoriev I.V."/>
            <person name="Machida M."/>
            <person name="Baker S.E."/>
            <person name="Andersen M.R."/>
        </authorList>
    </citation>
    <scope>NUCLEOTIDE SEQUENCE [LARGE SCALE GENOMIC DNA]</scope>
    <source>
        <strain evidence="2">CBS 121.62</strain>
    </source>
</reference>
<dbReference type="Proteomes" id="UP000325434">
    <property type="component" value="Unassembled WGS sequence"/>
</dbReference>
<sequence>MAANIYSDVYVYVDYIKCVGQLFKLFLIFYLRKGDVMDGILNDPIDFADISEAIWSIWSLA</sequence>
<protein>
    <submittedName>
        <fullName evidence="2">Uncharacterized protein</fullName>
    </submittedName>
</protein>
<organism evidence="2">
    <name type="scientific">Aspergillus flavus</name>
    <dbReference type="NCBI Taxonomy" id="5059"/>
    <lineage>
        <taxon>Eukaryota</taxon>
        <taxon>Fungi</taxon>
        <taxon>Dikarya</taxon>
        <taxon>Ascomycota</taxon>
        <taxon>Pezizomycotina</taxon>
        <taxon>Eurotiomycetes</taxon>
        <taxon>Eurotiomycetidae</taxon>
        <taxon>Eurotiales</taxon>
        <taxon>Aspergillaceae</taxon>
        <taxon>Aspergillus</taxon>
        <taxon>Aspergillus subgen. Circumdati</taxon>
    </lineage>
</organism>
<feature type="transmembrane region" description="Helical" evidence="1">
    <location>
        <begin position="12"/>
        <end position="31"/>
    </location>
</feature>
<keyword evidence="1" id="KW-1133">Transmembrane helix</keyword>
<keyword evidence="1" id="KW-0812">Transmembrane</keyword>